<evidence type="ECO:0000256" key="5">
    <source>
        <dbReference type="ARBA" id="ARBA00022679"/>
    </source>
</evidence>
<dbReference type="GO" id="GO:0006397">
    <property type="term" value="P:mRNA processing"/>
    <property type="evidence" value="ECO:0007669"/>
    <property type="project" value="UniProtKB-KW"/>
</dbReference>
<keyword evidence="6" id="KW-0547">Nucleotide-binding</keyword>
<keyword evidence="5" id="KW-0808">Transferase</keyword>
<sequence length="387" mass="44940">MSTRILILEFEMYGIDVDLIYAQIPFQKIGENFDIMDYEIIEENKNKRSILALAGVRCLKIIRQYICQNQELLVLLMRYVKIWAKNRLIYSNKAGYLSSVSLAIMSAKICIEYPQATSLSFVIKQFFNLYNSWDWEETPLLLVNLIDTDQAFENDSEIVEPWRGFKNDDSSSETGSSEKRETKNEGNDGTQMSIITPGFPEQNTTFNVNKFTLKRIVGEIERGFALIEQYSRQESTYVWNELITPLDWKTYYNYFILILCRAGEFEKGYCNRQKVLLRTYLYNWEKEYEEYNLIKASHLIPNYEENVNCLNTTNDGLISCKLWIVGVNLNSEYINNLAIQEIDIDIGQILTIDGTFKHSSTKPESLYSVHTDTDNLGQTLGTFGINE</sequence>
<evidence type="ECO:0000313" key="12">
    <source>
        <dbReference type="EMBL" id="CAD2202757.1"/>
    </source>
</evidence>
<comment type="subcellular location">
    <subcellularLocation>
        <location evidence="1">Nucleus</location>
    </subcellularLocation>
</comment>
<proteinExistence type="inferred from homology"/>
<evidence type="ECO:0000256" key="2">
    <source>
        <dbReference type="ARBA" id="ARBA00010912"/>
    </source>
</evidence>
<evidence type="ECO:0000256" key="4">
    <source>
        <dbReference type="ARBA" id="ARBA00022664"/>
    </source>
</evidence>
<reference evidence="12 13" key="1">
    <citation type="submission" date="2020-08" db="EMBL/GenBank/DDBJ databases">
        <authorList>
            <person name="Koutsovoulos G."/>
            <person name="Danchin GJ E."/>
        </authorList>
    </citation>
    <scope>NUCLEOTIDE SEQUENCE [LARGE SCALE GENOMIC DNA]</scope>
</reference>
<organism evidence="12 13">
    <name type="scientific">Meloidogyne enterolobii</name>
    <name type="common">Root-knot nematode worm</name>
    <name type="synonym">Meloidogyne mayaguensis</name>
    <dbReference type="NCBI Taxonomy" id="390850"/>
    <lineage>
        <taxon>Eukaryota</taxon>
        <taxon>Metazoa</taxon>
        <taxon>Ecdysozoa</taxon>
        <taxon>Nematoda</taxon>
        <taxon>Chromadorea</taxon>
        <taxon>Rhabditida</taxon>
        <taxon>Tylenchina</taxon>
        <taxon>Tylenchomorpha</taxon>
        <taxon>Tylenchoidea</taxon>
        <taxon>Meloidogynidae</taxon>
        <taxon>Meloidogyninae</taxon>
        <taxon>Meloidogyne</taxon>
    </lineage>
</organism>
<evidence type="ECO:0000256" key="9">
    <source>
        <dbReference type="ARBA" id="ARBA00048830"/>
    </source>
</evidence>
<dbReference type="AlphaFoldDB" id="A0A6V7XVT6"/>
<dbReference type="Gene3D" id="1.10.1410.10">
    <property type="match status" value="1"/>
</dbReference>
<comment type="similarity">
    <text evidence="2">Belongs to the poly(A) polymerase family.</text>
</comment>
<feature type="region of interest" description="Disordered" evidence="10">
    <location>
        <begin position="162"/>
        <end position="193"/>
    </location>
</feature>
<dbReference type="OrthoDB" id="10263155at2759"/>
<keyword evidence="4" id="KW-0507">mRNA processing</keyword>
<feature type="domain" description="Poly(A) polymerase central" evidence="11">
    <location>
        <begin position="77"/>
        <end position="243"/>
    </location>
</feature>
<gene>
    <name evidence="12" type="ORF">MENT_LOCUS56406</name>
</gene>
<dbReference type="EMBL" id="CAJEWN010002250">
    <property type="protein sequence ID" value="CAD2202757.1"/>
    <property type="molecule type" value="Genomic_DNA"/>
</dbReference>
<dbReference type="Pfam" id="PF04928">
    <property type="entry name" value="PAP_central"/>
    <property type="match status" value="1"/>
</dbReference>
<dbReference type="GO" id="GO:0005634">
    <property type="term" value="C:nucleus"/>
    <property type="evidence" value="ECO:0007669"/>
    <property type="project" value="UniProtKB-SubCell"/>
</dbReference>
<evidence type="ECO:0000313" key="13">
    <source>
        <dbReference type="Proteomes" id="UP000580250"/>
    </source>
</evidence>
<feature type="compositionally biased region" description="Basic and acidic residues" evidence="10">
    <location>
        <begin position="176"/>
        <end position="186"/>
    </location>
</feature>
<dbReference type="Proteomes" id="UP000580250">
    <property type="component" value="Unassembled WGS sequence"/>
</dbReference>
<dbReference type="PANTHER" id="PTHR10682">
    <property type="entry name" value="POLY A POLYMERASE"/>
    <property type="match status" value="1"/>
</dbReference>
<comment type="caution">
    <text evidence="12">The sequence shown here is derived from an EMBL/GenBank/DDBJ whole genome shotgun (WGS) entry which is preliminary data.</text>
</comment>
<dbReference type="GO" id="GO:1990817">
    <property type="term" value="F:poly(A) RNA polymerase activity"/>
    <property type="evidence" value="ECO:0007669"/>
    <property type="project" value="UniProtKB-EC"/>
</dbReference>
<evidence type="ECO:0000256" key="10">
    <source>
        <dbReference type="SAM" id="MobiDB-lite"/>
    </source>
</evidence>
<dbReference type="EC" id="2.7.7.19" evidence="3"/>
<accession>A0A6V7XVT6</accession>
<evidence type="ECO:0000256" key="1">
    <source>
        <dbReference type="ARBA" id="ARBA00004123"/>
    </source>
</evidence>
<keyword evidence="8" id="KW-0539">Nucleus</keyword>
<evidence type="ECO:0000259" key="11">
    <source>
        <dbReference type="Pfam" id="PF04928"/>
    </source>
</evidence>
<evidence type="ECO:0000256" key="3">
    <source>
        <dbReference type="ARBA" id="ARBA00012388"/>
    </source>
</evidence>
<dbReference type="SUPFAM" id="SSF81631">
    <property type="entry name" value="PAP/OAS1 substrate-binding domain"/>
    <property type="match status" value="1"/>
</dbReference>
<name>A0A6V7XVT6_MELEN</name>
<evidence type="ECO:0000256" key="7">
    <source>
        <dbReference type="ARBA" id="ARBA00022840"/>
    </source>
</evidence>
<protein>
    <recommendedName>
        <fullName evidence="3">polynucleotide adenylyltransferase</fullName>
        <ecNumber evidence="3">2.7.7.19</ecNumber>
    </recommendedName>
</protein>
<comment type="catalytic activity">
    <reaction evidence="9">
        <text>RNA(n) + ATP = RNA(n)-3'-adenine ribonucleotide + diphosphate</text>
        <dbReference type="Rhea" id="RHEA:11332"/>
        <dbReference type="Rhea" id="RHEA-COMP:14527"/>
        <dbReference type="Rhea" id="RHEA-COMP:17347"/>
        <dbReference type="ChEBI" id="CHEBI:30616"/>
        <dbReference type="ChEBI" id="CHEBI:33019"/>
        <dbReference type="ChEBI" id="CHEBI:140395"/>
        <dbReference type="ChEBI" id="CHEBI:173115"/>
        <dbReference type="EC" id="2.7.7.19"/>
    </reaction>
</comment>
<dbReference type="PANTHER" id="PTHR10682:SF10">
    <property type="entry name" value="POLYNUCLEOTIDE ADENYLYLTRANSFERASE"/>
    <property type="match status" value="1"/>
</dbReference>
<dbReference type="GO" id="GO:0005524">
    <property type="term" value="F:ATP binding"/>
    <property type="evidence" value="ECO:0007669"/>
    <property type="project" value="UniProtKB-KW"/>
</dbReference>
<keyword evidence="7" id="KW-0067">ATP-binding</keyword>
<evidence type="ECO:0000256" key="8">
    <source>
        <dbReference type="ARBA" id="ARBA00023242"/>
    </source>
</evidence>
<evidence type="ECO:0000256" key="6">
    <source>
        <dbReference type="ARBA" id="ARBA00022741"/>
    </source>
</evidence>
<dbReference type="InterPro" id="IPR007012">
    <property type="entry name" value="PolA_pol_cen_dom"/>
</dbReference>